<dbReference type="EMBL" id="NRRY01000037">
    <property type="protein sequence ID" value="MBK1620318.1"/>
    <property type="molecule type" value="Genomic_DNA"/>
</dbReference>
<dbReference type="InterPro" id="IPR012312">
    <property type="entry name" value="Hemerythrin-like"/>
</dbReference>
<name>A0A9X0WB58_9GAMM</name>
<evidence type="ECO:0000313" key="3">
    <source>
        <dbReference type="Proteomes" id="UP001138768"/>
    </source>
</evidence>
<protein>
    <recommendedName>
        <fullName evidence="1">Hemerythrin-like domain-containing protein</fullName>
    </recommendedName>
</protein>
<organism evidence="2 3">
    <name type="scientific">Lamprobacter modestohalophilus</name>
    <dbReference type="NCBI Taxonomy" id="1064514"/>
    <lineage>
        <taxon>Bacteria</taxon>
        <taxon>Pseudomonadati</taxon>
        <taxon>Pseudomonadota</taxon>
        <taxon>Gammaproteobacteria</taxon>
        <taxon>Chromatiales</taxon>
        <taxon>Chromatiaceae</taxon>
        <taxon>Lamprobacter</taxon>
    </lineage>
</organism>
<gene>
    <name evidence="2" type="ORF">CKO42_18100</name>
</gene>
<dbReference type="AlphaFoldDB" id="A0A9X0WB58"/>
<feature type="domain" description="Hemerythrin-like" evidence="1">
    <location>
        <begin position="10"/>
        <end position="117"/>
    </location>
</feature>
<dbReference type="RefSeq" id="WP_242479505.1">
    <property type="nucleotide sequence ID" value="NZ_NRRY01000037.1"/>
</dbReference>
<dbReference type="Proteomes" id="UP001138768">
    <property type="component" value="Unassembled WGS sequence"/>
</dbReference>
<accession>A0A9X0WB58</accession>
<reference evidence="2 3" key="1">
    <citation type="journal article" date="2020" name="Microorganisms">
        <title>Osmotic Adaptation and Compatible Solute Biosynthesis of Phototrophic Bacteria as Revealed from Genome Analyses.</title>
        <authorList>
            <person name="Imhoff J.F."/>
            <person name="Rahn T."/>
            <person name="Kunzel S."/>
            <person name="Keller A."/>
            <person name="Neulinger S.C."/>
        </authorList>
    </citation>
    <scope>NUCLEOTIDE SEQUENCE [LARGE SCALE GENOMIC DNA]</scope>
    <source>
        <strain evidence="2 3">DSM 25653</strain>
    </source>
</reference>
<comment type="caution">
    <text evidence="2">The sequence shown here is derived from an EMBL/GenBank/DDBJ whole genome shotgun (WGS) entry which is preliminary data.</text>
</comment>
<sequence>MQRDPNLVRLSHDHQSALVLAKRARELATAEDPERRALWAEIQARFADELEAHFQLEERGLLPALRVAGQQALVEQTLAEHTELRGLIVSDAPDAPARFGDALQAHIRFEERTLFETAQQVLEPAVLAELGVLHEAAARPACSTTARKGGARGAPQ</sequence>
<dbReference type="Pfam" id="PF01814">
    <property type="entry name" value="Hemerythrin"/>
    <property type="match status" value="1"/>
</dbReference>
<evidence type="ECO:0000313" key="2">
    <source>
        <dbReference type="EMBL" id="MBK1620318.1"/>
    </source>
</evidence>
<dbReference type="Gene3D" id="1.20.120.520">
    <property type="entry name" value="nmb1532 protein domain like"/>
    <property type="match status" value="1"/>
</dbReference>
<evidence type="ECO:0000259" key="1">
    <source>
        <dbReference type="Pfam" id="PF01814"/>
    </source>
</evidence>
<keyword evidence="3" id="KW-1185">Reference proteome</keyword>
<proteinExistence type="predicted"/>